<evidence type="ECO:0000313" key="2">
    <source>
        <dbReference type="EMBL" id="MCF0038692.1"/>
    </source>
</evidence>
<organism evidence="2 3">
    <name type="scientific">Dyadobacter fanqingshengii</name>
    <dbReference type="NCBI Taxonomy" id="2906443"/>
    <lineage>
        <taxon>Bacteria</taxon>
        <taxon>Pseudomonadati</taxon>
        <taxon>Bacteroidota</taxon>
        <taxon>Cytophagia</taxon>
        <taxon>Cytophagales</taxon>
        <taxon>Spirosomataceae</taxon>
        <taxon>Dyadobacter</taxon>
    </lineage>
</organism>
<sequence>MSLPRLINILQKDGIDTVIRKNEEGLLYGITYCDHRTRSVFNGSALGKQYSAKGIAERCIEDPFSLHQQKSQRIGMNVGQAASGGNVDHAENGRSLETDKSLDSLLSPVKDGEYTPHQLKKPKRKKQKGFSMGF</sequence>
<comment type="caution">
    <text evidence="2">The sequence shown here is derived from an EMBL/GenBank/DDBJ whole genome shotgun (WGS) entry which is preliminary data.</text>
</comment>
<dbReference type="RefSeq" id="WP_234611205.1">
    <property type="nucleotide sequence ID" value="NZ_CP098806.1"/>
</dbReference>
<gene>
    <name evidence="2" type="ORF">LXM24_01245</name>
</gene>
<evidence type="ECO:0000313" key="3">
    <source>
        <dbReference type="Proteomes" id="UP001139700"/>
    </source>
</evidence>
<keyword evidence="3" id="KW-1185">Reference proteome</keyword>
<evidence type="ECO:0000256" key="1">
    <source>
        <dbReference type="SAM" id="MobiDB-lite"/>
    </source>
</evidence>
<feature type="region of interest" description="Disordered" evidence="1">
    <location>
        <begin position="77"/>
        <end position="134"/>
    </location>
</feature>
<name>A0A9X1TEP1_9BACT</name>
<dbReference type="AlphaFoldDB" id="A0A9X1TEP1"/>
<reference evidence="2" key="1">
    <citation type="submission" date="2021-12" db="EMBL/GenBank/DDBJ databases">
        <title>Novel species in genus Dyadobacter.</title>
        <authorList>
            <person name="Ma C."/>
        </authorList>
    </citation>
    <scope>NUCLEOTIDE SEQUENCE</scope>
    <source>
        <strain evidence="2">CY399</strain>
    </source>
</reference>
<feature type="compositionally biased region" description="Basic and acidic residues" evidence="1">
    <location>
        <begin position="88"/>
        <end position="102"/>
    </location>
</feature>
<feature type="compositionally biased region" description="Basic residues" evidence="1">
    <location>
        <begin position="118"/>
        <end position="128"/>
    </location>
</feature>
<dbReference type="EMBL" id="JAJTTA010000001">
    <property type="protein sequence ID" value="MCF0038692.1"/>
    <property type="molecule type" value="Genomic_DNA"/>
</dbReference>
<accession>A0A9X1TEP1</accession>
<dbReference type="Proteomes" id="UP001139700">
    <property type="component" value="Unassembled WGS sequence"/>
</dbReference>
<evidence type="ECO:0008006" key="4">
    <source>
        <dbReference type="Google" id="ProtNLM"/>
    </source>
</evidence>
<protein>
    <recommendedName>
        <fullName evidence="4">Mobilization protein</fullName>
    </recommendedName>
</protein>
<proteinExistence type="predicted"/>